<evidence type="ECO:0000256" key="1">
    <source>
        <dbReference type="SAM" id="Phobius"/>
    </source>
</evidence>
<dbReference type="Proteomes" id="UP000004069">
    <property type="component" value="Unassembled WGS sequence"/>
</dbReference>
<keyword evidence="3" id="KW-1185">Reference proteome</keyword>
<gene>
    <name evidence="2" type="ORF">HMPREF0493_1403</name>
</gene>
<dbReference type="STRING" id="83683.B1745_03765"/>
<evidence type="ECO:0000313" key="2">
    <source>
        <dbReference type="EMBL" id="EFG54989.1"/>
    </source>
</evidence>
<dbReference type="eggNOG" id="ENOG5030AEN">
    <property type="taxonomic scope" value="Bacteria"/>
</dbReference>
<keyword evidence="1" id="KW-0472">Membrane</keyword>
<organism evidence="2 3">
    <name type="scientific">Lactobacillus amylolyticus DSM 11664</name>
    <dbReference type="NCBI Taxonomy" id="585524"/>
    <lineage>
        <taxon>Bacteria</taxon>
        <taxon>Bacillati</taxon>
        <taxon>Bacillota</taxon>
        <taxon>Bacilli</taxon>
        <taxon>Lactobacillales</taxon>
        <taxon>Lactobacillaceae</taxon>
        <taxon>Lactobacillus</taxon>
    </lineage>
</organism>
<evidence type="ECO:0000313" key="3">
    <source>
        <dbReference type="Proteomes" id="UP000004069"/>
    </source>
</evidence>
<proteinExistence type="predicted"/>
<feature type="transmembrane region" description="Helical" evidence="1">
    <location>
        <begin position="7"/>
        <end position="29"/>
    </location>
</feature>
<dbReference type="AlphaFoldDB" id="D4YV42"/>
<sequence>MKEGMIMGRYIVTIVWSVIYMMVIGFIAAPLTQSAFNPKEALIIGVVFGILFAAIIPTITAHSHKDKSKFSNLK</sequence>
<dbReference type="InterPro" id="IPR021324">
    <property type="entry name" value="DUF2929"/>
</dbReference>
<dbReference type="Pfam" id="PF11151">
    <property type="entry name" value="DUF2929"/>
    <property type="match status" value="1"/>
</dbReference>
<feature type="transmembrane region" description="Helical" evidence="1">
    <location>
        <begin position="41"/>
        <end position="61"/>
    </location>
</feature>
<dbReference type="PATRIC" id="fig|585524.9.peg.1247"/>
<protein>
    <recommendedName>
        <fullName evidence="4">DUF2929 family protein</fullName>
    </recommendedName>
</protein>
<evidence type="ECO:0008006" key="4">
    <source>
        <dbReference type="Google" id="ProtNLM"/>
    </source>
</evidence>
<keyword evidence="1" id="KW-1133">Transmembrane helix</keyword>
<name>D4YV42_9LACO</name>
<dbReference type="EMBL" id="ADNY01000056">
    <property type="protein sequence ID" value="EFG54989.1"/>
    <property type="molecule type" value="Genomic_DNA"/>
</dbReference>
<reference evidence="2 3" key="1">
    <citation type="submission" date="2010-04" db="EMBL/GenBank/DDBJ databases">
        <authorList>
            <person name="Muzny D."/>
            <person name="Qin X."/>
            <person name="Deng J."/>
            <person name="Jiang H."/>
            <person name="Liu Y."/>
            <person name="Qu J."/>
            <person name="Song X.-Z."/>
            <person name="Zhang L."/>
            <person name="Thornton R."/>
            <person name="Coyle M."/>
            <person name="Francisco L."/>
            <person name="Jackson L."/>
            <person name="Javaid M."/>
            <person name="Korchina V."/>
            <person name="Kovar C."/>
            <person name="Mata R."/>
            <person name="Mathew T."/>
            <person name="Ngo R."/>
            <person name="Nguyen L."/>
            <person name="Nguyen N."/>
            <person name="Okwuonu G."/>
            <person name="Ongeri F."/>
            <person name="Pham C."/>
            <person name="Simmons D."/>
            <person name="Wilczek-Boney K."/>
            <person name="Hale W."/>
            <person name="Jakkamsetti A."/>
            <person name="Pham P."/>
            <person name="Ruth R."/>
            <person name="San Lucas F."/>
            <person name="Warren J."/>
            <person name="Zhang J."/>
            <person name="Zhao Z."/>
            <person name="Zhou C."/>
            <person name="Zhu D."/>
            <person name="Lee S."/>
            <person name="Bess C."/>
            <person name="Blankenburg K."/>
            <person name="Forbes L."/>
            <person name="Fu Q."/>
            <person name="Gubbala S."/>
            <person name="Hirani K."/>
            <person name="Jayaseelan J.C."/>
            <person name="Lara F."/>
            <person name="Munidasa M."/>
            <person name="Palculict T."/>
            <person name="Patil S."/>
            <person name="Pu L.-L."/>
            <person name="Saada N."/>
            <person name="Tang L."/>
            <person name="Weissenberger G."/>
            <person name="Zhu Y."/>
            <person name="Hemphill L."/>
            <person name="Shang Y."/>
            <person name="Youmans B."/>
            <person name="Ayvaz T."/>
            <person name="Ross M."/>
            <person name="Santibanez J."/>
            <person name="Aqrawi P."/>
            <person name="Gross S."/>
            <person name="Joshi V."/>
            <person name="Fowler G."/>
            <person name="Nazareth L."/>
            <person name="Reid J."/>
            <person name="Worley K."/>
            <person name="Petrosino J."/>
            <person name="Highlander S."/>
            <person name="Gibbs R."/>
        </authorList>
    </citation>
    <scope>NUCLEOTIDE SEQUENCE [LARGE SCALE GENOMIC DNA]</scope>
    <source>
        <strain evidence="2 3">DSM 11664</strain>
    </source>
</reference>
<comment type="caution">
    <text evidence="2">The sequence shown here is derived from an EMBL/GenBank/DDBJ whole genome shotgun (WGS) entry which is preliminary data.</text>
</comment>
<keyword evidence="1" id="KW-0812">Transmembrane</keyword>
<accession>D4YV42</accession>